<sequence>MRKYIYLILLLLFCNFGCTDSKICDNVTVLPNSVAMSRSSDTSQRLFKFPIKPGSAQWMSFETHQQKIDACRIPDNLLPLLSTEELVEICMEYPLLIDAYAYNNIVEGMQQVTSTFNGFQELFKRKDNCICLFDYLKSNDLRQENTFGLDEINLAKKTIYYALAEVLLSFDRIIQNADDDQKKHIALFSCDLIESQEQKPSVYGLSSIGASAYLAGSVIAKKKSVTRAGNVLSDFLIRKMILNNEELQELKDVYKNSINNW</sequence>
<gene>
    <name evidence="2" type="ORF">IA74_000515</name>
</gene>
<organism evidence="2 3">
    <name type="scientific">Bacteroides fragilis</name>
    <dbReference type="NCBI Taxonomy" id="817"/>
    <lineage>
        <taxon>Bacteria</taxon>
        <taxon>Pseudomonadati</taxon>
        <taxon>Bacteroidota</taxon>
        <taxon>Bacteroidia</taxon>
        <taxon>Bacteroidales</taxon>
        <taxon>Bacteroidaceae</taxon>
        <taxon>Bacteroides</taxon>
    </lineage>
</organism>
<keyword evidence="1" id="KW-0732">Signal</keyword>
<evidence type="ECO:0000256" key="1">
    <source>
        <dbReference type="SAM" id="SignalP"/>
    </source>
</evidence>
<name>A0A4P8MJS4_BACFG</name>
<feature type="chain" id="PRO_5044399669" description="Lipoprotein" evidence="1">
    <location>
        <begin position="20"/>
        <end position="261"/>
    </location>
</feature>
<dbReference type="RefSeq" id="WP_005808642.1">
    <property type="nucleotide sequence ID" value="NZ_CAEUHN010000001.1"/>
</dbReference>
<dbReference type="Proteomes" id="UP000028294">
    <property type="component" value="Chromosome"/>
</dbReference>
<proteinExistence type="predicted"/>
<reference evidence="2 3" key="1">
    <citation type="submission" date="2019-03" db="EMBL/GenBank/DDBJ databases">
        <title>Complete genome assembly of MDR B. fragilis.</title>
        <authorList>
            <person name="Sydenham T.V."/>
            <person name="Hasman H."/>
            <person name="Justesen U.S."/>
        </authorList>
    </citation>
    <scope>NUCLEOTIDE SEQUENCE [LARGE SCALE GENOMIC DNA]</scope>
    <source>
        <strain evidence="2 3">DCMOUH0067B</strain>
    </source>
</reference>
<evidence type="ECO:0000313" key="3">
    <source>
        <dbReference type="Proteomes" id="UP000028294"/>
    </source>
</evidence>
<protein>
    <recommendedName>
        <fullName evidence="4">Lipoprotein</fullName>
    </recommendedName>
</protein>
<dbReference type="EMBL" id="CP036553">
    <property type="protein sequence ID" value="QCQ34709.1"/>
    <property type="molecule type" value="Genomic_DNA"/>
</dbReference>
<accession>A0A4P8MJS4</accession>
<evidence type="ECO:0000313" key="2">
    <source>
        <dbReference type="EMBL" id="QCQ34709.1"/>
    </source>
</evidence>
<feature type="signal peptide" evidence="1">
    <location>
        <begin position="1"/>
        <end position="19"/>
    </location>
</feature>
<dbReference type="AlphaFoldDB" id="A0A4P8MJS4"/>
<evidence type="ECO:0008006" key="4">
    <source>
        <dbReference type="Google" id="ProtNLM"/>
    </source>
</evidence>